<reference evidence="16" key="1">
    <citation type="submission" date="2021-12" db="EMBL/GenBank/DDBJ databases">
        <authorList>
            <person name="King R."/>
        </authorList>
    </citation>
    <scope>NUCLEOTIDE SEQUENCE</scope>
</reference>
<dbReference type="PANTHER" id="PTHR22762">
    <property type="entry name" value="ALPHA-GLUCOSIDASE"/>
    <property type="match status" value="1"/>
</dbReference>
<organism evidence="16 17">
    <name type="scientific">Brassicogethes aeneus</name>
    <name type="common">Rape pollen beetle</name>
    <name type="synonym">Meligethes aeneus</name>
    <dbReference type="NCBI Taxonomy" id="1431903"/>
    <lineage>
        <taxon>Eukaryota</taxon>
        <taxon>Metazoa</taxon>
        <taxon>Ecdysozoa</taxon>
        <taxon>Arthropoda</taxon>
        <taxon>Hexapoda</taxon>
        <taxon>Insecta</taxon>
        <taxon>Pterygota</taxon>
        <taxon>Neoptera</taxon>
        <taxon>Endopterygota</taxon>
        <taxon>Coleoptera</taxon>
        <taxon>Polyphaga</taxon>
        <taxon>Cucujiformia</taxon>
        <taxon>Nitidulidae</taxon>
        <taxon>Meligethinae</taxon>
        <taxon>Brassicogethes</taxon>
    </lineage>
</organism>
<comment type="pathway">
    <text evidence="2">Glycan metabolism; N-glycan metabolism.</text>
</comment>
<feature type="domain" description="Glycoside hydrolase family 31 TIM barrel" evidence="13">
    <location>
        <begin position="348"/>
        <end position="674"/>
    </location>
</feature>
<dbReference type="SUPFAM" id="SSF51011">
    <property type="entry name" value="Glycosyl hydrolase domain"/>
    <property type="match status" value="1"/>
</dbReference>
<dbReference type="CDD" id="cd06603">
    <property type="entry name" value="GH31_GANC_GANAB_alpha"/>
    <property type="match status" value="1"/>
</dbReference>
<dbReference type="InterPro" id="IPR013780">
    <property type="entry name" value="Glyco_hydro_b"/>
</dbReference>
<accession>A0A9P0FB55</accession>
<dbReference type="CDD" id="cd14752">
    <property type="entry name" value="GH31_N"/>
    <property type="match status" value="1"/>
</dbReference>
<evidence type="ECO:0000259" key="13">
    <source>
        <dbReference type="Pfam" id="PF01055"/>
    </source>
</evidence>
<dbReference type="Gene3D" id="2.60.40.1760">
    <property type="entry name" value="glycosyl hydrolase (family 31)"/>
    <property type="match status" value="1"/>
</dbReference>
<comment type="subcellular location">
    <subcellularLocation>
        <location evidence="1">Endoplasmic reticulum</location>
    </subcellularLocation>
</comment>
<keyword evidence="5 10" id="KW-0378">Hydrolase</keyword>
<keyword evidence="6" id="KW-0256">Endoplasmic reticulum</keyword>
<evidence type="ECO:0000256" key="7">
    <source>
        <dbReference type="ARBA" id="ARBA00023180"/>
    </source>
</evidence>
<dbReference type="GO" id="GO:0005975">
    <property type="term" value="P:carbohydrate metabolic process"/>
    <property type="evidence" value="ECO:0007669"/>
    <property type="project" value="InterPro"/>
</dbReference>
<evidence type="ECO:0000313" key="17">
    <source>
        <dbReference type="Proteomes" id="UP001154078"/>
    </source>
</evidence>
<dbReference type="SUPFAM" id="SSF74650">
    <property type="entry name" value="Galactose mutarotase-like"/>
    <property type="match status" value="1"/>
</dbReference>
<dbReference type="GO" id="GO:0005783">
    <property type="term" value="C:endoplasmic reticulum"/>
    <property type="evidence" value="ECO:0007669"/>
    <property type="project" value="UniProtKB-SubCell"/>
</dbReference>
<feature type="domain" description="Glycosyl hydrolase family 31 C-terminal" evidence="15">
    <location>
        <begin position="682"/>
        <end position="771"/>
    </location>
</feature>
<keyword evidence="7" id="KW-0325">Glycoprotein</keyword>
<evidence type="ECO:0000256" key="12">
    <source>
        <dbReference type="SAM" id="SignalP"/>
    </source>
</evidence>
<evidence type="ECO:0000256" key="6">
    <source>
        <dbReference type="ARBA" id="ARBA00022824"/>
    </source>
</evidence>
<feature type="chain" id="PRO_5040154285" description="Glucosidase II subunit alpha" evidence="12">
    <location>
        <begin position="20"/>
        <end position="904"/>
    </location>
</feature>
<sequence length="904" mass="103113">MALMLKELFCLLLIGFTVAVDKNNFKTCEQSSFCRRLRGVKPGESKYQLNLETLQVTDNSVEAVLVNTEANANFQFTLTAIAGNIFRVFIDEVKPLYPRYRVQYALNGEPQVAKLEILERTSDLVKIKSEENTAIINANPLKLEFYHKGDLVTIVNGRGLFTFEHYRTKTPEVEGQEPPQEDPGTWEENFKSHHDSKPRGPEAIGFDVSFPDALRIYGLPDHADRLSLRSTGPGGLDPYRLYNLDVFEYEVDSTMAIYGAVPVVYAHSPKHTVGVFWHNAAETWVDINNSKDGNVVSSIVNLVSGHKTEARVDAHFMSETGVFDLFVMMGPKPKDTVRQFASLTGAAPLQQYYTLGYHQCRWNYNDQDDVVNVIENLDKGDFPVDFIWLDIEYTDGKKYFTWDPIKFSNPHAMINNLTSTGRKLIVIIDPHIKRENGYFLHEDALANDYYVKTKDGNVYEGWCWPGASSYLDFYNPYAREYFKGLYSVDKFKGTTDDVYIWNDMNEPSVFNGPEVTMPKDCLHYGNIEHRAVHNEVGLAYTMVTHDALLQRTPNKRPFILTRSHFPGSQRYCAMWTGDNDAQWSHLAISYPMCLSVALGGLSNCGADIGGFFHNPDAELLQRWYQAGVWLPFMRAHAHIDTRRREPYLFPEDVQNRIRNSLRLRYAHLPLFYTLFWEHEITGDPVIRPLFYEFPNDMNLVDVDNCLMVGSSVLAHPVTEAGASSVTVHLPGGSSQYWYDVEDFRKYTGTGNYNIPVSLDKSPAFYRGGSIIPRKDRPRRSAELMKHDPFTLYVALDKNKSAQGTLFVDDYQSFEYRNKKYVYINFNFENNVLTGSLIDKTDYPTKEWIERVVILGPPSGVKGATLKSKSLGEVKLETSYDAEQSSLVIRKPGVSVRESFTIKLF</sequence>
<dbReference type="InterPro" id="IPR017853">
    <property type="entry name" value="GH"/>
</dbReference>
<dbReference type="Pfam" id="PF13802">
    <property type="entry name" value="Gal_mutarotas_2"/>
    <property type="match status" value="1"/>
</dbReference>
<dbReference type="Gene3D" id="2.60.40.1180">
    <property type="entry name" value="Golgi alpha-mannosidase II"/>
    <property type="match status" value="2"/>
</dbReference>
<dbReference type="SUPFAM" id="SSF51445">
    <property type="entry name" value="(Trans)glycosidases"/>
    <property type="match status" value="1"/>
</dbReference>
<dbReference type="Pfam" id="PF21365">
    <property type="entry name" value="Glyco_hydro_31_3rd"/>
    <property type="match status" value="1"/>
</dbReference>
<evidence type="ECO:0000256" key="9">
    <source>
        <dbReference type="ARBA" id="ARBA00042895"/>
    </source>
</evidence>
<dbReference type="PANTHER" id="PTHR22762:SF54">
    <property type="entry name" value="BCDNA.GH04962"/>
    <property type="match status" value="1"/>
</dbReference>
<proteinExistence type="inferred from homology"/>
<dbReference type="InterPro" id="IPR000322">
    <property type="entry name" value="Glyco_hydro_31_TIM"/>
</dbReference>
<dbReference type="InterPro" id="IPR030458">
    <property type="entry name" value="Glyco_hydro_31_AS"/>
</dbReference>
<comment type="similarity">
    <text evidence="3 10">Belongs to the glycosyl hydrolase 31 family.</text>
</comment>
<dbReference type="Gene3D" id="3.20.20.80">
    <property type="entry name" value="Glycosidases"/>
    <property type="match status" value="2"/>
</dbReference>
<evidence type="ECO:0000256" key="5">
    <source>
        <dbReference type="ARBA" id="ARBA00022801"/>
    </source>
</evidence>
<dbReference type="InterPro" id="IPR048395">
    <property type="entry name" value="Glyco_hydro_31_C"/>
</dbReference>
<protein>
    <recommendedName>
        <fullName evidence="9">Glucosidase II subunit alpha</fullName>
    </recommendedName>
</protein>
<evidence type="ECO:0000256" key="8">
    <source>
        <dbReference type="ARBA" id="ARBA00023295"/>
    </source>
</evidence>
<evidence type="ECO:0000259" key="15">
    <source>
        <dbReference type="Pfam" id="PF21365"/>
    </source>
</evidence>
<dbReference type="EMBL" id="OV121132">
    <property type="protein sequence ID" value="CAH0546683.1"/>
    <property type="molecule type" value="Genomic_DNA"/>
</dbReference>
<gene>
    <name evidence="16" type="ORF">MELIAE_LOCUS796</name>
</gene>
<dbReference type="InterPro" id="IPR011013">
    <property type="entry name" value="Gal_mutarotase_sf_dom"/>
</dbReference>
<keyword evidence="8 10" id="KW-0326">Glycosidase</keyword>
<evidence type="ECO:0000256" key="10">
    <source>
        <dbReference type="RuleBase" id="RU361185"/>
    </source>
</evidence>
<dbReference type="InterPro" id="IPR025887">
    <property type="entry name" value="Glyco_hydro_31_N_dom"/>
</dbReference>
<feature type="signal peptide" evidence="12">
    <location>
        <begin position="1"/>
        <end position="19"/>
    </location>
</feature>
<dbReference type="GO" id="GO:0090599">
    <property type="term" value="F:alpha-glucosidase activity"/>
    <property type="evidence" value="ECO:0007669"/>
    <property type="project" value="TreeGrafter"/>
</dbReference>
<dbReference type="OrthoDB" id="3237269at2759"/>
<evidence type="ECO:0000256" key="11">
    <source>
        <dbReference type="SAM" id="MobiDB-lite"/>
    </source>
</evidence>
<evidence type="ECO:0000256" key="1">
    <source>
        <dbReference type="ARBA" id="ARBA00004240"/>
    </source>
</evidence>
<feature type="compositionally biased region" description="Basic and acidic residues" evidence="11">
    <location>
        <begin position="188"/>
        <end position="200"/>
    </location>
</feature>
<dbReference type="GO" id="GO:0006491">
    <property type="term" value="P:N-glycan processing"/>
    <property type="evidence" value="ECO:0007669"/>
    <property type="project" value="TreeGrafter"/>
</dbReference>
<dbReference type="AlphaFoldDB" id="A0A9P0FB55"/>
<dbReference type="Pfam" id="PF01055">
    <property type="entry name" value="Glyco_hydro_31_2nd"/>
    <property type="match status" value="1"/>
</dbReference>
<name>A0A9P0FB55_BRAAE</name>
<dbReference type="PROSITE" id="PS00129">
    <property type="entry name" value="GLYCOSYL_HYDROL_F31_1"/>
    <property type="match status" value="1"/>
</dbReference>
<dbReference type="Proteomes" id="UP001154078">
    <property type="component" value="Chromosome 1"/>
</dbReference>
<evidence type="ECO:0000256" key="2">
    <source>
        <dbReference type="ARBA" id="ARBA00004833"/>
    </source>
</evidence>
<dbReference type="GO" id="GO:0030246">
    <property type="term" value="F:carbohydrate binding"/>
    <property type="evidence" value="ECO:0007669"/>
    <property type="project" value="InterPro"/>
</dbReference>
<evidence type="ECO:0000259" key="14">
    <source>
        <dbReference type="Pfam" id="PF13802"/>
    </source>
</evidence>
<feature type="region of interest" description="Disordered" evidence="11">
    <location>
        <begin position="170"/>
        <end position="202"/>
    </location>
</feature>
<evidence type="ECO:0000313" key="16">
    <source>
        <dbReference type="EMBL" id="CAH0546683.1"/>
    </source>
</evidence>
<keyword evidence="4 12" id="KW-0732">Signal</keyword>
<evidence type="ECO:0000256" key="4">
    <source>
        <dbReference type="ARBA" id="ARBA00022729"/>
    </source>
</evidence>
<keyword evidence="17" id="KW-1185">Reference proteome</keyword>
<feature type="domain" description="Glycoside hydrolase family 31 N-terminal" evidence="14">
    <location>
        <begin position="76"/>
        <end position="286"/>
    </location>
</feature>
<evidence type="ECO:0000256" key="3">
    <source>
        <dbReference type="ARBA" id="ARBA00007806"/>
    </source>
</evidence>